<evidence type="ECO:0000313" key="3">
    <source>
        <dbReference type="Proteomes" id="UP001596020"/>
    </source>
</evidence>
<dbReference type="EMBL" id="JBHSGO010000005">
    <property type="protein sequence ID" value="MFC4665077.1"/>
    <property type="molecule type" value="Genomic_DNA"/>
</dbReference>
<keyword evidence="3" id="KW-1185">Reference proteome</keyword>
<evidence type="ECO:0000313" key="2">
    <source>
        <dbReference type="EMBL" id="MFC4665077.1"/>
    </source>
</evidence>
<gene>
    <name evidence="2" type="ORF">ACFO3G_00300</name>
</gene>
<protein>
    <submittedName>
        <fullName evidence="2">Sulfatase-like hydrolase/transferase</fullName>
    </submittedName>
</protein>
<comment type="caution">
    <text evidence="2">The sequence shown here is derived from an EMBL/GenBank/DDBJ whole genome shotgun (WGS) entry which is preliminary data.</text>
</comment>
<feature type="domain" description="Sulfatase N-terminal" evidence="1">
    <location>
        <begin position="2"/>
        <end position="217"/>
    </location>
</feature>
<dbReference type="InterPro" id="IPR000917">
    <property type="entry name" value="Sulfatase_N"/>
</dbReference>
<dbReference type="RefSeq" id="WP_380076883.1">
    <property type="nucleotide sequence ID" value="NZ_JBHSGO010000005.1"/>
</dbReference>
<dbReference type="PANTHER" id="PTHR30443:SF0">
    <property type="entry name" value="PHOSPHOETHANOLAMINE TRANSFERASE EPTA"/>
    <property type="match status" value="1"/>
</dbReference>
<proteinExistence type="predicted"/>
<reference evidence="3" key="1">
    <citation type="journal article" date="2019" name="Int. J. Syst. Evol. Microbiol.">
        <title>The Global Catalogue of Microorganisms (GCM) 10K type strain sequencing project: providing services to taxonomists for standard genome sequencing and annotation.</title>
        <authorList>
            <consortium name="The Broad Institute Genomics Platform"/>
            <consortium name="The Broad Institute Genome Sequencing Center for Infectious Disease"/>
            <person name="Wu L."/>
            <person name="Ma J."/>
        </authorList>
    </citation>
    <scope>NUCLEOTIDE SEQUENCE [LARGE SCALE GENOMIC DNA]</scope>
    <source>
        <strain evidence="3">CGMCC 4.7357</strain>
    </source>
</reference>
<dbReference type="Pfam" id="PF00884">
    <property type="entry name" value="Sulfatase"/>
    <property type="match status" value="1"/>
</dbReference>
<name>A0ABV9K4Z7_9PORP</name>
<feature type="non-terminal residue" evidence="2">
    <location>
        <position position="1"/>
    </location>
</feature>
<dbReference type="InterPro" id="IPR017850">
    <property type="entry name" value="Alkaline_phosphatase_core_sf"/>
</dbReference>
<dbReference type="Gene3D" id="3.40.720.10">
    <property type="entry name" value="Alkaline Phosphatase, subunit A"/>
    <property type="match status" value="1"/>
</dbReference>
<dbReference type="SUPFAM" id="SSF53649">
    <property type="entry name" value="Alkaline phosphatase-like"/>
    <property type="match status" value="1"/>
</dbReference>
<sequence length="257" mass="29844">SSAGYHTYWCSNQEQKGHYVHNLSAIAKTFQEVFYVNPSTASDSYSLWNGKSSYDDELIPKLKDYNDFGRSLFEVVHLMGSHPTFSNRYPSSYASFSSEDIKEDNLDIYEKELTAQYMNSVLFNDYVIKEIIDKYSTSSSIIVYFSDHGLRRYDDPDDTNMFSHACTEVSTRIPFMVYMSEQFVRENPDIYEAVKRTIHNPIMTDVLCNSLVSLMGIKSNLTDSKFDMWSNRYDITRPRKLKKWDGGILIVSPKRRS</sequence>
<evidence type="ECO:0000259" key="1">
    <source>
        <dbReference type="Pfam" id="PF00884"/>
    </source>
</evidence>
<accession>A0ABV9K4Z7</accession>
<dbReference type="PANTHER" id="PTHR30443">
    <property type="entry name" value="INNER MEMBRANE PROTEIN"/>
    <property type="match status" value="1"/>
</dbReference>
<dbReference type="InterPro" id="IPR040423">
    <property type="entry name" value="PEA_transferase"/>
</dbReference>
<organism evidence="2 3">
    <name type="scientific">Falsiporphyromonas endometrii</name>
    <dbReference type="NCBI Taxonomy" id="1387297"/>
    <lineage>
        <taxon>Bacteria</taxon>
        <taxon>Pseudomonadati</taxon>
        <taxon>Bacteroidota</taxon>
        <taxon>Bacteroidia</taxon>
        <taxon>Bacteroidales</taxon>
        <taxon>Porphyromonadaceae</taxon>
        <taxon>Falsiporphyromonas</taxon>
    </lineage>
</organism>
<dbReference type="Proteomes" id="UP001596020">
    <property type="component" value="Unassembled WGS sequence"/>
</dbReference>